<name>A0A2P7QYY1_9SPHN</name>
<dbReference type="EMBL" id="PXYI01000001">
    <property type="protein sequence ID" value="PSJ43159.1"/>
    <property type="molecule type" value="Genomic_DNA"/>
</dbReference>
<evidence type="ECO:0000313" key="2">
    <source>
        <dbReference type="Proteomes" id="UP000241167"/>
    </source>
</evidence>
<keyword evidence="2" id="KW-1185">Reference proteome</keyword>
<evidence type="ECO:0000313" key="1">
    <source>
        <dbReference type="EMBL" id="PSJ43159.1"/>
    </source>
</evidence>
<proteinExistence type="predicted"/>
<accession>A0A2P7QYY1</accession>
<reference evidence="1 2" key="1">
    <citation type="submission" date="2018-03" db="EMBL/GenBank/DDBJ databases">
        <title>The draft genome of Sphingosinicella sp. GL-C-18.</title>
        <authorList>
            <person name="Liu L."/>
            <person name="Li L."/>
            <person name="Liang L."/>
            <person name="Zhang X."/>
            <person name="Wang T."/>
        </authorList>
    </citation>
    <scope>NUCLEOTIDE SEQUENCE [LARGE SCALE GENOMIC DNA]</scope>
    <source>
        <strain evidence="1 2">GL-C-18</strain>
    </source>
</reference>
<dbReference type="AlphaFoldDB" id="A0A2P7QYY1"/>
<organism evidence="1 2">
    <name type="scientific">Allosphingosinicella deserti</name>
    <dbReference type="NCBI Taxonomy" id="2116704"/>
    <lineage>
        <taxon>Bacteria</taxon>
        <taxon>Pseudomonadati</taxon>
        <taxon>Pseudomonadota</taxon>
        <taxon>Alphaproteobacteria</taxon>
        <taxon>Sphingomonadales</taxon>
        <taxon>Sphingomonadaceae</taxon>
        <taxon>Allosphingosinicella</taxon>
    </lineage>
</organism>
<protein>
    <submittedName>
        <fullName evidence="1">Uncharacterized protein</fullName>
    </submittedName>
</protein>
<sequence length="285" mass="30658">MKRSSALAGLVPAAFLLSAASGYYITPSKNRILPGDDSIAPGSEFTVGKGDIFYRRPVGRSFVAELGGDLQLTIAGKTATLAKGMQLNVARTVGGTAAERLGEAGVFCAPMERNWNAAKGIANLLTLSLFASAQRTEVNTQFCLADSDADGLVDKAFLAGAKKQEDLQPIDITPTPISVERDLPLPGLSEIRLRFSGKVGWFNNIGIDLEVVESGEPLFFNNGRTVISMKKLPEEVNLFGASFTVLSYDPETKQARIRWNRGFAPGEYGVTTTTTTTYIPVYVPR</sequence>
<comment type="caution">
    <text evidence="1">The sequence shown here is derived from an EMBL/GenBank/DDBJ whole genome shotgun (WGS) entry which is preliminary data.</text>
</comment>
<gene>
    <name evidence="1" type="ORF">C7I55_01870</name>
</gene>
<dbReference type="RefSeq" id="WP_106511178.1">
    <property type="nucleotide sequence ID" value="NZ_PXYI01000001.1"/>
</dbReference>
<dbReference type="Proteomes" id="UP000241167">
    <property type="component" value="Unassembled WGS sequence"/>
</dbReference>